<dbReference type="PANTHER" id="PTHR43424">
    <property type="entry name" value="LOCUS PUTATIVE PROTEIN 1-RELATED"/>
    <property type="match status" value="1"/>
</dbReference>
<gene>
    <name evidence="2" type="ORF">Q4Q50_01545</name>
</gene>
<comment type="caution">
    <text evidence="2">The sequence shown here is derived from an EMBL/GenBank/DDBJ whole genome shotgun (WGS) entry which is preliminary data.</text>
</comment>
<feature type="transmembrane region" description="Helical" evidence="1">
    <location>
        <begin position="80"/>
        <end position="106"/>
    </location>
</feature>
<feature type="transmembrane region" description="Helical" evidence="1">
    <location>
        <begin position="327"/>
        <end position="346"/>
    </location>
</feature>
<dbReference type="Pfam" id="PF13440">
    <property type="entry name" value="Polysacc_synt_3"/>
    <property type="match status" value="1"/>
</dbReference>
<feature type="transmembrane region" description="Helical" evidence="1">
    <location>
        <begin position="358"/>
        <end position="379"/>
    </location>
</feature>
<feature type="transmembrane region" description="Helical" evidence="1">
    <location>
        <begin position="17"/>
        <end position="35"/>
    </location>
</feature>
<dbReference type="RefSeq" id="WP_311898034.1">
    <property type="nucleotide sequence ID" value="NZ_JAUOES010000002.1"/>
</dbReference>
<keyword evidence="1" id="KW-0812">Transmembrane</keyword>
<proteinExistence type="predicted"/>
<accession>A0ABU3FV94</accession>
<keyword evidence="1" id="KW-1133">Transmembrane helix</keyword>
<sequence length="421" mass="49083">MQNKYLNNVSWSVFEQIFRLLSNFFISILLVRYLGVEDFGVYSYVITISTFYYVFSKFGLNDIVIKYLVEEQDKDNYLRILVSVIKVKLFLCLVLYFAIVIISYIFFEDKTIVFLVLISTVGVLFQSFDVVESHHTASVNIKPIAISKNIQLFFSLTLKLLLIYFEFELIYFVLLSSIEIIFLMFLYYFIFKHYNGFSLHYKIDFLIIKKILKQAWPIALASLAMMGYVRLDQIMIFNMLTPKDLGVYAAAAKISESWYFVPTIIAATFFPKVIAASTKSFDEYQHTIVKLVRLEIVIAFTFAMFITIFGDAIISHAYGYEFEDSSFILKTHIWAGIFIAISRVSIKWHINEGFQIHFLYKCIIGFLINSCLNYFFIPIYGIKGAAVSTVISMFIIECLYYSVMKYSRIFFRVIVKAIFVI</sequence>
<dbReference type="PANTHER" id="PTHR43424:SF1">
    <property type="entry name" value="LOCUS PUTATIVE PROTEIN 1-RELATED"/>
    <property type="match status" value="1"/>
</dbReference>
<feature type="transmembrane region" description="Helical" evidence="1">
    <location>
        <begin position="385"/>
        <end position="403"/>
    </location>
</feature>
<feature type="transmembrane region" description="Helical" evidence="1">
    <location>
        <begin position="296"/>
        <end position="315"/>
    </location>
</feature>
<feature type="transmembrane region" description="Helical" evidence="1">
    <location>
        <begin position="211"/>
        <end position="231"/>
    </location>
</feature>
<dbReference type="CDD" id="cd13128">
    <property type="entry name" value="MATE_Wzx_like"/>
    <property type="match status" value="1"/>
</dbReference>
<dbReference type="Proteomes" id="UP001249505">
    <property type="component" value="Unassembled WGS sequence"/>
</dbReference>
<name>A0ABU3FV94_9GAMM</name>
<reference evidence="2 3" key="1">
    <citation type="submission" date="2023-07" db="EMBL/GenBank/DDBJ databases">
        <title>Novel Shewanella species isolated from Baltic Sea sediments.</title>
        <authorList>
            <person name="Martin-Rodriguez A.J."/>
        </authorList>
    </citation>
    <scope>NUCLEOTIDE SEQUENCE [LARGE SCALE GENOMIC DNA]</scope>
    <source>
        <strain evidence="2 3">SP2S1-2</strain>
    </source>
</reference>
<dbReference type="InterPro" id="IPR052556">
    <property type="entry name" value="PolySynth_Transporter"/>
</dbReference>
<evidence type="ECO:0000313" key="2">
    <source>
        <dbReference type="EMBL" id="MDT3278988.1"/>
    </source>
</evidence>
<feature type="transmembrane region" description="Helical" evidence="1">
    <location>
        <begin position="143"/>
        <end position="163"/>
    </location>
</feature>
<dbReference type="EMBL" id="JAUOES010000002">
    <property type="protein sequence ID" value="MDT3278988.1"/>
    <property type="molecule type" value="Genomic_DNA"/>
</dbReference>
<feature type="transmembrane region" description="Helical" evidence="1">
    <location>
        <begin position="257"/>
        <end position="275"/>
    </location>
</feature>
<keyword evidence="3" id="KW-1185">Reference proteome</keyword>
<feature type="transmembrane region" description="Helical" evidence="1">
    <location>
        <begin position="112"/>
        <end position="131"/>
    </location>
</feature>
<feature type="transmembrane region" description="Helical" evidence="1">
    <location>
        <begin position="169"/>
        <end position="190"/>
    </location>
</feature>
<evidence type="ECO:0000256" key="1">
    <source>
        <dbReference type="SAM" id="Phobius"/>
    </source>
</evidence>
<organism evidence="2 3">
    <name type="scientific">Shewanella scandinavica</name>
    <dbReference type="NCBI Taxonomy" id="3063538"/>
    <lineage>
        <taxon>Bacteria</taxon>
        <taxon>Pseudomonadati</taxon>
        <taxon>Pseudomonadota</taxon>
        <taxon>Gammaproteobacteria</taxon>
        <taxon>Alteromonadales</taxon>
        <taxon>Shewanellaceae</taxon>
        <taxon>Shewanella</taxon>
    </lineage>
</organism>
<evidence type="ECO:0000313" key="3">
    <source>
        <dbReference type="Proteomes" id="UP001249505"/>
    </source>
</evidence>
<keyword evidence="1" id="KW-0472">Membrane</keyword>
<feature type="transmembrane region" description="Helical" evidence="1">
    <location>
        <begin position="41"/>
        <end position="60"/>
    </location>
</feature>
<protein>
    <submittedName>
        <fullName evidence="2">Flippase</fullName>
    </submittedName>
</protein>